<feature type="domain" description="Cardiolipin synthase N-terminal" evidence="7">
    <location>
        <begin position="22"/>
        <end position="67"/>
    </location>
</feature>
<evidence type="ECO:0000256" key="5">
    <source>
        <dbReference type="ARBA" id="ARBA00023136"/>
    </source>
</evidence>
<evidence type="ECO:0000256" key="2">
    <source>
        <dbReference type="ARBA" id="ARBA00022475"/>
    </source>
</evidence>
<comment type="caution">
    <text evidence="8">The sequence shown here is derived from an EMBL/GenBank/DDBJ whole genome shotgun (WGS) entry which is preliminary data.</text>
</comment>
<sequence length="70" mass="7958">MAAAELGNLLRLIAPLLALQFILMIVGIFAWYKADENNTIKGNKWAWLFVIILINTIGPILFFILGRRQD</sequence>
<gene>
    <name evidence="8" type="ORF">DES38_11133</name>
</gene>
<evidence type="ECO:0000313" key="9">
    <source>
        <dbReference type="Proteomes" id="UP000247922"/>
    </source>
</evidence>
<dbReference type="RefSeq" id="WP_110251815.1">
    <property type="nucleotide sequence ID" value="NZ_QJJR01000011.1"/>
</dbReference>
<evidence type="ECO:0000259" key="7">
    <source>
        <dbReference type="Pfam" id="PF13396"/>
    </source>
</evidence>
<keyword evidence="4 6" id="KW-1133">Transmembrane helix</keyword>
<keyword evidence="3 6" id="KW-0812">Transmembrane</keyword>
<accession>A0A2V3W3W8</accession>
<evidence type="ECO:0000256" key="6">
    <source>
        <dbReference type="SAM" id="Phobius"/>
    </source>
</evidence>
<keyword evidence="5 6" id="KW-0472">Membrane</keyword>
<protein>
    <submittedName>
        <fullName evidence="8">Phospholipase D-like protein</fullName>
    </submittedName>
</protein>
<evidence type="ECO:0000313" key="8">
    <source>
        <dbReference type="EMBL" id="PXW88987.1"/>
    </source>
</evidence>
<feature type="transmembrane region" description="Helical" evidence="6">
    <location>
        <begin position="12"/>
        <end position="32"/>
    </location>
</feature>
<dbReference type="Pfam" id="PF13396">
    <property type="entry name" value="PLDc_N"/>
    <property type="match status" value="1"/>
</dbReference>
<dbReference type="OrthoDB" id="3243324at2"/>
<evidence type="ECO:0000256" key="4">
    <source>
        <dbReference type="ARBA" id="ARBA00022989"/>
    </source>
</evidence>
<keyword evidence="9" id="KW-1185">Reference proteome</keyword>
<dbReference type="EMBL" id="QJJR01000011">
    <property type="protein sequence ID" value="PXW88987.1"/>
    <property type="molecule type" value="Genomic_DNA"/>
</dbReference>
<dbReference type="AlphaFoldDB" id="A0A2V3W3W8"/>
<dbReference type="InterPro" id="IPR027379">
    <property type="entry name" value="CLS_N"/>
</dbReference>
<proteinExistence type="predicted"/>
<dbReference type="Proteomes" id="UP000247922">
    <property type="component" value="Unassembled WGS sequence"/>
</dbReference>
<feature type="transmembrane region" description="Helical" evidence="6">
    <location>
        <begin position="44"/>
        <end position="65"/>
    </location>
</feature>
<evidence type="ECO:0000256" key="3">
    <source>
        <dbReference type="ARBA" id="ARBA00022692"/>
    </source>
</evidence>
<name>A0A2V3W3W8_9BACI</name>
<keyword evidence="2" id="KW-1003">Cell membrane</keyword>
<reference evidence="8 9" key="1">
    <citation type="submission" date="2018-05" db="EMBL/GenBank/DDBJ databases">
        <title>Genomic Encyclopedia of Type Strains, Phase IV (KMG-IV): sequencing the most valuable type-strain genomes for metagenomic binning, comparative biology and taxonomic classification.</title>
        <authorList>
            <person name="Goeker M."/>
        </authorList>
    </citation>
    <scope>NUCLEOTIDE SEQUENCE [LARGE SCALE GENOMIC DNA]</scope>
    <source>
        <strain evidence="8 9">DSM 22440</strain>
    </source>
</reference>
<evidence type="ECO:0000256" key="1">
    <source>
        <dbReference type="ARBA" id="ARBA00004651"/>
    </source>
</evidence>
<organism evidence="8 9">
    <name type="scientific">Streptohalobacillus salinus</name>
    <dbReference type="NCBI Taxonomy" id="621096"/>
    <lineage>
        <taxon>Bacteria</taxon>
        <taxon>Bacillati</taxon>
        <taxon>Bacillota</taxon>
        <taxon>Bacilli</taxon>
        <taxon>Bacillales</taxon>
        <taxon>Bacillaceae</taxon>
        <taxon>Streptohalobacillus</taxon>
    </lineage>
</organism>
<dbReference type="GO" id="GO:0005886">
    <property type="term" value="C:plasma membrane"/>
    <property type="evidence" value="ECO:0007669"/>
    <property type="project" value="UniProtKB-SubCell"/>
</dbReference>
<comment type="subcellular location">
    <subcellularLocation>
        <location evidence="1">Cell membrane</location>
        <topology evidence="1">Multi-pass membrane protein</topology>
    </subcellularLocation>
</comment>